<reference evidence="3" key="1">
    <citation type="journal article" date="2014" name="Int. J. Syst. Evol. Microbiol.">
        <title>Complete genome sequence of Corynebacterium casei LMG S-19264T (=DSM 44701T), isolated from a smear-ripened cheese.</title>
        <authorList>
            <consortium name="US DOE Joint Genome Institute (JGI-PGF)"/>
            <person name="Walter F."/>
            <person name="Albersmeier A."/>
            <person name="Kalinowski J."/>
            <person name="Ruckert C."/>
        </authorList>
    </citation>
    <scope>NUCLEOTIDE SEQUENCE</scope>
    <source>
        <strain evidence="3">CGMCC 1.15330</strain>
    </source>
</reference>
<protein>
    <submittedName>
        <fullName evidence="3">Esterase</fullName>
    </submittedName>
</protein>
<name>A0A916TAG9_9SPHN</name>
<sequence length="355" mass="36964">MVEIARRELMRMGGALSLALGVDGVAVAAGASPDPLAHVAPELREAARTVLAMGAAISPMTDAKIPTLRSVGEKMAPPPLPGVPVATYRVPVSAAIPDVTVYAINARPGTQRPAILHTHGGGFVGGSARAERRYLQGIAQALDCVIVSVEYSLAPEARWSRSVEENYAGLRWLHAQAATLGVDRSRIAVMGESAGGGHAALLAIRARDHGELPLVLQVLIYPMLDDRTGSTVTPPPFVGAVGWDAQANRFGWQALLGLPPGTARVPAAAVPARLADPAGLAPAFIAVGGVDLFVGEDIDYARRLTLAGVPTELLVVPGAFHAFDRVAEQAPQSIAFTRAKMDALRRAFGLASTTA</sequence>
<evidence type="ECO:0000259" key="2">
    <source>
        <dbReference type="Pfam" id="PF07859"/>
    </source>
</evidence>
<dbReference type="InterPro" id="IPR050300">
    <property type="entry name" value="GDXG_lipolytic_enzyme"/>
</dbReference>
<feature type="domain" description="Alpha/beta hydrolase fold-3" evidence="2">
    <location>
        <begin position="115"/>
        <end position="323"/>
    </location>
</feature>
<dbReference type="EMBL" id="BMIH01000003">
    <property type="protein sequence ID" value="GGB36256.1"/>
    <property type="molecule type" value="Genomic_DNA"/>
</dbReference>
<dbReference type="Gene3D" id="3.40.50.1820">
    <property type="entry name" value="alpha/beta hydrolase"/>
    <property type="match status" value="1"/>
</dbReference>
<dbReference type="InterPro" id="IPR029058">
    <property type="entry name" value="AB_hydrolase_fold"/>
</dbReference>
<dbReference type="RefSeq" id="WP_188659284.1">
    <property type="nucleotide sequence ID" value="NZ_BMIH01000003.1"/>
</dbReference>
<dbReference type="InterPro" id="IPR013094">
    <property type="entry name" value="AB_hydrolase_3"/>
</dbReference>
<keyword evidence="1" id="KW-0378">Hydrolase</keyword>
<dbReference type="PANTHER" id="PTHR48081">
    <property type="entry name" value="AB HYDROLASE SUPERFAMILY PROTEIN C4A8.06C"/>
    <property type="match status" value="1"/>
</dbReference>
<evidence type="ECO:0000313" key="3">
    <source>
        <dbReference type="EMBL" id="GGB36256.1"/>
    </source>
</evidence>
<evidence type="ECO:0000256" key="1">
    <source>
        <dbReference type="ARBA" id="ARBA00022801"/>
    </source>
</evidence>
<dbReference type="AlphaFoldDB" id="A0A916TAG9"/>
<comment type="caution">
    <text evidence="3">The sequence shown here is derived from an EMBL/GenBank/DDBJ whole genome shotgun (WGS) entry which is preliminary data.</text>
</comment>
<dbReference type="Proteomes" id="UP000623067">
    <property type="component" value="Unassembled WGS sequence"/>
</dbReference>
<organism evidence="3 4">
    <name type="scientific">Sphingomonas metalli</name>
    <dbReference type="NCBI Taxonomy" id="1779358"/>
    <lineage>
        <taxon>Bacteria</taxon>
        <taxon>Pseudomonadati</taxon>
        <taxon>Pseudomonadota</taxon>
        <taxon>Alphaproteobacteria</taxon>
        <taxon>Sphingomonadales</taxon>
        <taxon>Sphingomonadaceae</taxon>
        <taxon>Sphingomonas</taxon>
    </lineage>
</organism>
<dbReference type="GO" id="GO:0016787">
    <property type="term" value="F:hydrolase activity"/>
    <property type="evidence" value="ECO:0007669"/>
    <property type="project" value="UniProtKB-KW"/>
</dbReference>
<accession>A0A916TAG9</accession>
<dbReference type="SUPFAM" id="SSF53474">
    <property type="entry name" value="alpha/beta-Hydrolases"/>
    <property type="match status" value="1"/>
</dbReference>
<gene>
    <name evidence="3" type="primary">lipW</name>
    <name evidence="3" type="ORF">GCM10011380_27050</name>
</gene>
<reference evidence="3" key="2">
    <citation type="submission" date="2020-09" db="EMBL/GenBank/DDBJ databases">
        <authorList>
            <person name="Sun Q."/>
            <person name="Zhou Y."/>
        </authorList>
    </citation>
    <scope>NUCLEOTIDE SEQUENCE</scope>
    <source>
        <strain evidence="3">CGMCC 1.15330</strain>
    </source>
</reference>
<keyword evidence="4" id="KW-1185">Reference proteome</keyword>
<evidence type="ECO:0000313" key="4">
    <source>
        <dbReference type="Proteomes" id="UP000623067"/>
    </source>
</evidence>
<dbReference type="Pfam" id="PF07859">
    <property type="entry name" value="Abhydrolase_3"/>
    <property type="match status" value="1"/>
</dbReference>
<proteinExistence type="predicted"/>
<dbReference type="PANTHER" id="PTHR48081:SF8">
    <property type="entry name" value="ALPHA_BETA HYDROLASE FOLD-3 DOMAIN-CONTAINING PROTEIN-RELATED"/>
    <property type="match status" value="1"/>
</dbReference>